<dbReference type="PANTHER" id="PTHR45615">
    <property type="entry name" value="MYOSIN HEAVY CHAIN, NON-MUSCLE"/>
    <property type="match status" value="1"/>
</dbReference>
<keyword evidence="1" id="KW-0175">Coiled coil</keyword>
<protein>
    <submittedName>
        <fullName evidence="2">Chromosome segregation protein SMC</fullName>
    </submittedName>
</protein>
<evidence type="ECO:0000256" key="1">
    <source>
        <dbReference type="SAM" id="Coils"/>
    </source>
</evidence>
<name>A0A7X6HAW9_9MICC</name>
<accession>A0A7X6HAW9</accession>
<keyword evidence="3" id="KW-1185">Reference proteome</keyword>
<dbReference type="Pfam" id="PF13555">
    <property type="entry name" value="AAA_29"/>
    <property type="match status" value="1"/>
</dbReference>
<dbReference type="InterPro" id="IPR027417">
    <property type="entry name" value="P-loop_NTPase"/>
</dbReference>
<organism evidence="2 3">
    <name type="scientific">Arthrobacter mobilis</name>
    <dbReference type="NCBI Taxonomy" id="2724944"/>
    <lineage>
        <taxon>Bacteria</taxon>
        <taxon>Bacillati</taxon>
        <taxon>Actinomycetota</taxon>
        <taxon>Actinomycetes</taxon>
        <taxon>Micrococcales</taxon>
        <taxon>Micrococcaceae</taxon>
        <taxon>Arthrobacter</taxon>
    </lineage>
</organism>
<reference evidence="2 3" key="1">
    <citation type="submission" date="2020-04" db="EMBL/GenBank/DDBJ databases">
        <title>Arthrobacter sp. nov.</title>
        <authorList>
            <person name="Liu S."/>
        </authorList>
    </citation>
    <scope>NUCLEOTIDE SEQUENCE [LARGE SCALE GENOMIC DNA]</scope>
    <source>
        <strain evidence="2 3">E918</strain>
    </source>
</reference>
<dbReference type="EMBL" id="JAAZSQ010000001">
    <property type="protein sequence ID" value="NKX52994.1"/>
    <property type="molecule type" value="Genomic_DNA"/>
</dbReference>
<evidence type="ECO:0000313" key="2">
    <source>
        <dbReference type="EMBL" id="NKX52994.1"/>
    </source>
</evidence>
<proteinExistence type="predicted"/>
<dbReference type="SUPFAM" id="SSF52540">
    <property type="entry name" value="P-loop containing nucleoside triphosphate hydrolases"/>
    <property type="match status" value="1"/>
</dbReference>
<dbReference type="Pfam" id="PF13558">
    <property type="entry name" value="SbcC_Walker_B"/>
    <property type="match status" value="1"/>
</dbReference>
<dbReference type="RefSeq" id="WP_168484353.1">
    <property type="nucleotide sequence ID" value="NZ_JAAZSQ010000001.1"/>
</dbReference>
<dbReference type="AlphaFoldDB" id="A0A7X6HAW9"/>
<evidence type="ECO:0000313" key="3">
    <source>
        <dbReference type="Proteomes" id="UP000544090"/>
    </source>
</evidence>
<sequence>MSIALTLPLGEAINAGQHRLSTIQVINWGTFHGRHTMYVDRAGTLLTGHPGVGKSTLFDGIAHIFAAAPRLNESAHDASNRKDRRTTYSYMRGRRFKTAAGTSYQRPGATWSAIALVYEDGLGHSTCIAALFDLPVNGLEGTVGKHYVIHNGPLDTEALEAHGSRRFSPSSLHKALPGCEAFDTHKTFAERFRRRLGIDNDKAFSLLRTLQSGKGLDKGVNQFFRYEVLEIPSTLQAAAGAVEDFSHLRGIYRQLEDARGQRDALAQVPAQYRRYRELQELLGRNAELAREQLPLIRRQRSAALLRREAERLGQVRAAAAEQLEAEAAAKDELAARVRLLEEQHENHGGKAIDALEREIRAAQLELAERERIAQQLRKDLDDAGLEAQWSADGLSAARREAADAVGRLTEEAAAARTLEYEAVAASMNARQREAKLRTEIESYTRRGSNIDGASAAARRQISAATGIDAADMPFAGELADIAGEHQRWRPAAEKALRTLATTLLVRGEHLRAVTAAIDALDGYGRLRWINIGTGAFGKKAAEAGPADLVGKLEFQNSEAGNWLRAKIAADYPFVCVDSDADLHRHEKAISLAGTIKLNAGTFERDTRTISPGDYLLGFSNTEKIVQLQAEADRIRAEHERASELADERSKAKDALAGRLEALQRVAADTRPFAELDSAARRGAVEALQQRLRALMEDSTTLARIRAELEEAKSSLEAAVGRVAVLRSELDAAGRQAAKVAAELADTGRRAAEKPPADWAVEALAEFLDPGDGEGGEAAALERLEAAFHAAQLKLGEAAAALKDELHRTGTALTDTFKSFAREWGPQLNASFGTGVESAPHYEALYHSIIDEGLPQREDEFREYFNNRSYERFSDLLQLLEEERRAIEERILPLNQILDEVPFDNGSHLRLEVRTAIPEEARVFRNSLKNALGNAYVKQSAEQMADSYKALEKLVDDLNDQAKLPWRNTVLDVRQHVTISCNEHRPGGEVETGLEPGTLSGGEGQRFTSFIMGAALAYQLGFETQGFTTYGTVMIDEAFIQANSEYAGAGINALQEFGFQLLLAAPEDKVDLSRHLGSITDIIKHPDSNVSGFVESGISPATATEIVLR</sequence>
<dbReference type="Proteomes" id="UP000544090">
    <property type="component" value="Unassembled WGS sequence"/>
</dbReference>
<feature type="coiled-coil region" evidence="1">
    <location>
        <begin position="701"/>
        <end position="728"/>
    </location>
</feature>
<feature type="coiled-coil region" evidence="1">
    <location>
        <begin position="323"/>
        <end position="386"/>
    </location>
</feature>
<gene>
    <name evidence="2" type="ORF">HGG74_00290</name>
</gene>
<dbReference type="PANTHER" id="PTHR45615:SF80">
    <property type="entry name" value="GRIP DOMAIN-CONTAINING PROTEIN"/>
    <property type="match status" value="1"/>
</dbReference>
<comment type="caution">
    <text evidence="2">The sequence shown here is derived from an EMBL/GenBank/DDBJ whole genome shotgun (WGS) entry which is preliminary data.</text>
</comment>